<dbReference type="InterPro" id="IPR037523">
    <property type="entry name" value="VOC_core"/>
</dbReference>
<feature type="domain" description="VOC" evidence="1">
    <location>
        <begin position="4"/>
        <end position="128"/>
    </location>
</feature>
<name>A0ABU4KHA6_9ACTN</name>
<dbReference type="Proteomes" id="UP001278571">
    <property type="component" value="Unassembled WGS sequence"/>
</dbReference>
<dbReference type="PANTHER" id="PTHR35908">
    <property type="entry name" value="HYPOTHETICAL FUSION PROTEIN"/>
    <property type="match status" value="1"/>
</dbReference>
<evidence type="ECO:0000313" key="3">
    <source>
        <dbReference type="Proteomes" id="UP001278571"/>
    </source>
</evidence>
<protein>
    <submittedName>
        <fullName evidence="2">VOC family protein</fullName>
    </submittedName>
</protein>
<organism evidence="2 3">
    <name type="scientific">Streptomyces roseolus</name>
    <dbReference type="NCBI Taxonomy" id="67358"/>
    <lineage>
        <taxon>Bacteria</taxon>
        <taxon>Bacillati</taxon>
        <taxon>Actinomycetota</taxon>
        <taxon>Actinomycetes</taxon>
        <taxon>Kitasatosporales</taxon>
        <taxon>Streptomycetaceae</taxon>
        <taxon>Streptomyces</taxon>
    </lineage>
</organism>
<sequence>MTGRLRCVVLDCPDSRELARFYREMLGGEITAPDPGLAVGAGSAVLRDAHGPVLAFQDVADHRPPVWGAPEQQVLLDVRVPDPAAAHETVLALGAVPLGEGGGGEDAAGPLWRVYADPAGHPFRLMGD</sequence>
<dbReference type="Pfam" id="PF18029">
    <property type="entry name" value="Glyoxalase_6"/>
    <property type="match status" value="1"/>
</dbReference>
<comment type="caution">
    <text evidence="2">The sequence shown here is derived from an EMBL/GenBank/DDBJ whole genome shotgun (WGS) entry which is preliminary data.</text>
</comment>
<dbReference type="RefSeq" id="WP_319013251.1">
    <property type="nucleotide sequence ID" value="NZ_JAWJZF010000517.1"/>
</dbReference>
<dbReference type="InterPro" id="IPR041581">
    <property type="entry name" value="Glyoxalase_6"/>
</dbReference>
<dbReference type="PROSITE" id="PS51819">
    <property type="entry name" value="VOC"/>
    <property type="match status" value="1"/>
</dbReference>
<dbReference type="Gene3D" id="3.10.180.10">
    <property type="entry name" value="2,3-Dihydroxybiphenyl 1,2-Dioxygenase, domain 1"/>
    <property type="match status" value="1"/>
</dbReference>
<proteinExistence type="predicted"/>
<gene>
    <name evidence="2" type="ORF">R2363_33635</name>
</gene>
<reference evidence="2 3" key="1">
    <citation type="submission" date="2023-10" db="EMBL/GenBank/DDBJ databases">
        <authorList>
            <person name="Wang X.X."/>
        </authorList>
    </citation>
    <scope>NUCLEOTIDE SEQUENCE [LARGE SCALE GENOMIC DNA]</scope>
    <source>
        <strain evidence="2 3">NBRC 12816</strain>
    </source>
</reference>
<dbReference type="SUPFAM" id="SSF54593">
    <property type="entry name" value="Glyoxalase/Bleomycin resistance protein/Dihydroxybiphenyl dioxygenase"/>
    <property type="match status" value="1"/>
</dbReference>
<dbReference type="CDD" id="cd06587">
    <property type="entry name" value="VOC"/>
    <property type="match status" value="1"/>
</dbReference>
<dbReference type="InterPro" id="IPR029068">
    <property type="entry name" value="Glyas_Bleomycin-R_OHBP_Dase"/>
</dbReference>
<evidence type="ECO:0000313" key="2">
    <source>
        <dbReference type="EMBL" id="MDX2297106.1"/>
    </source>
</evidence>
<evidence type="ECO:0000259" key="1">
    <source>
        <dbReference type="PROSITE" id="PS51819"/>
    </source>
</evidence>
<keyword evidence="3" id="KW-1185">Reference proteome</keyword>
<accession>A0ABU4KHA6</accession>
<dbReference type="PANTHER" id="PTHR35908:SF1">
    <property type="entry name" value="CONSERVED PROTEIN"/>
    <property type="match status" value="1"/>
</dbReference>
<dbReference type="EMBL" id="JAWJZF010000517">
    <property type="protein sequence ID" value="MDX2297106.1"/>
    <property type="molecule type" value="Genomic_DNA"/>
</dbReference>